<dbReference type="SUPFAM" id="SSF89796">
    <property type="entry name" value="CoA-transferase family III (CaiB/BaiF)"/>
    <property type="match status" value="2"/>
</dbReference>
<protein>
    <submittedName>
        <fullName evidence="3">CoA transferase</fullName>
    </submittedName>
</protein>
<dbReference type="EMBL" id="AP023287">
    <property type="protein sequence ID" value="BCI56033.1"/>
    <property type="molecule type" value="Genomic_DNA"/>
</dbReference>
<evidence type="ECO:0000313" key="4">
    <source>
        <dbReference type="Proteomes" id="UP000515734"/>
    </source>
</evidence>
<dbReference type="Pfam" id="PF02515">
    <property type="entry name" value="CoA_transf_3"/>
    <property type="match status" value="2"/>
</dbReference>
<dbReference type="Proteomes" id="UP000515734">
    <property type="component" value="Chromosome"/>
</dbReference>
<dbReference type="InterPro" id="IPR003673">
    <property type="entry name" value="CoA-Trfase_fam_III"/>
</dbReference>
<dbReference type="InterPro" id="IPR044855">
    <property type="entry name" value="CoA-Trfase_III_dom3_sf"/>
</dbReference>
<accession>A0A6S6P827</accession>
<dbReference type="Gene3D" id="3.40.50.10540">
    <property type="entry name" value="Crotonobetainyl-coa:carnitine coa-transferase, domain 1"/>
    <property type="match status" value="2"/>
</dbReference>
<comment type="similarity">
    <text evidence="1">Belongs to the CoA-transferase III family.</text>
</comment>
<evidence type="ECO:0000313" key="3">
    <source>
        <dbReference type="EMBL" id="BCI56033.1"/>
    </source>
</evidence>
<dbReference type="PANTHER" id="PTHR48228:SF6">
    <property type="entry name" value="L-CARNITINE COA-TRANSFERASE"/>
    <property type="match status" value="1"/>
</dbReference>
<proteinExistence type="inferred from homology"/>
<gene>
    <name evidence="3" type="ORF">NIIDNTM18_53110</name>
</gene>
<dbReference type="GO" id="GO:0016740">
    <property type="term" value="F:transferase activity"/>
    <property type="evidence" value="ECO:0007669"/>
    <property type="project" value="UniProtKB-KW"/>
</dbReference>
<evidence type="ECO:0000256" key="2">
    <source>
        <dbReference type="ARBA" id="ARBA00022679"/>
    </source>
</evidence>
<dbReference type="PANTHER" id="PTHR48228">
    <property type="entry name" value="SUCCINYL-COA--D-CITRAMALATE COA-TRANSFERASE"/>
    <property type="match status" value="1"/>
</dbReference>
<dbReference type="RefSeq" id="WP_185293646.1">
    <property type="nucleotide sequence ID" value="NZ_AP023287.1"/>
</dbReference>
<keyword evidence="2 3" id="KW-0808">Transferase</keyword>
<dbReference type="InterPro" id="IPR023606">
    <property type="entry name" value="CoA-Trfase_III_dom_1_sf"/>
</dbReference>
<sequence>MTDHYDPPLAGVRILDLSSGPMTAIGRLLADLGAHVTAVDLTGVTERVEVGPRIGPVPLATAINRLAVVSVEVDTSTPAGSRRWADLLATADILIEATGPGSAAERLLAVESIRASHPGLVVLSLSDFGRDNDFSGWQATTPVLHALSSELSRSGIPGREPLVPPGEQLPYHVAAAQAGVAVLGVLLDRLRTGIGDRIDFSVLEGAMQALDPPFGTMAMASAGVPAAQQRRDWAAERLRYPIIPCEDGYVRICLLSKRQWHGMFEWMGRPEEFADPRFEGLRDRLTSAPLWAAIEAFCADKTRAELEVDGQRHGVPAAAVLSLTEALTAEQVTAREYFGDVELSPGVVAPVPRGVVEIDGRRAHAVTVPAADGGRPDGAPVSGSRARREQRLPLEGLRVLDLGVIVVGADTGRLFGDLGADVIKIENAAYPDGLRPGRSPMNVSFAAGQRNKRSIGIDLRSPEGQALAHRLVRASDVVLTNFKPGVAAGLAMDHDALESVNPGIVVVDSSAFGPTGPWAQRLGYGPLVRAAAGFTEQWVYPSEPDEFCDTVTVYPDHVCARIGVMAALGLLVRRERTGRGGAASIAQSEVMLSHLAAEIAGEALVRDGHQRTDVPAHDAPWGLFRADGDDTWVTVTVRDDADWQALCRVIGRTDLAAEPELRTRTGRDRNRIRVDAAVSEWTARHSPRRAMDLLQAAGVPAGAVMHAADLPGWEFYAQRRAFREELHPYGRDPYMLENVQVHSERIADPPFRQAPLLGEHTVEIATTLLGLDEAAVADLLERGVLQAPAPPPSAP</sequence>
<dbReference type="InterPro" id="IPR050509">
    <property type="entry name" value="CoA-transferase_III"/>
</dbReference>
<reference evidence="3 4" key="1">
    <citation type="submission" date="2020-07" db="EMBL/GenBank/DDBJ databases">
        <title>Complete genome sequence of Mycolicibacterium litorale like strain isolated from cardiac implantable electronic device infection.</title>
        <authorList>
            <person name="Fukano H."/>
            <person name="Miyama H."/>
            <person name="Hoshino Y."/>
        </authorList>
    </citation>
    <scope>NUCLEOTIDE SEQUENCE [LARGE SCALE GENOMIC DNA]</scope>
    <source>
        <strain evidence="3 4">NIIDNTM18</strain>
    </source>
</reference>
<evidence type="ECO:0000256" key="1">
    <source>
        <dbReference type="ARBA" id="ARBA00008383"/>
    </source>
</evidence>
<dbReference type="Gene3D" id="3.30.1540.10">
    <property type="entry name" value="formyl-coa transferase, domain 3"/>
    <property type="match status" value="2"/>
</dbReference>
<organism evidence="3 4">
    <name type="scientific">Mycolicibacterium litorale</name>
    <dbReference type="NCBI Taxonomy" id="758802"/>
    <lineage>
        <taxon>Bacteria</taxon>
        <taxon>Bacillati</taxon>
        <taxon>Actinomycetota</taxon>
        <taxon>Actinomycetes</taxon>
        <taxon>Mycobacteriales</taxon>
        <taxon>Mycobacteriaceae</taxon>
        <taxon>Mycolicibacterium</taxon>
    </lineage>
</organism>
<name>A0A6S6P827_9MYCO</name>
<dbReference type="AlphaFoldDB" id="A0A6S6P827"/>